<gene>
    <name evidence="2" type="ORF">EV657_103192</name>
</gene>
<protein>
    <submittedName>
        <fullName evidence="2">Uncharacterized protein</fullName>
    </submittedName>
</protein>
<comment type="caution">
    <text evidence="2">The sequence shown here is derived from an EMBL/GenBank/DDBJ whole genome shotgun (WGS) entry which is preliminary data.</text>
</comment>
<feature type="region of interest" description="Disordered" evidence="1">
    <location>
        <begin position="204"/>
        <end position="227"/>
    </location>
</feature>
<organism evidence="2 3">
    <name type="scientific">Rhodovulum visakhapatnamense</name>
    <dbReference type="NCBI Taxonomy" id="364297"/>
    <lineage>
        <taxon>Bacteria</taxon>
        <taxon>Pseudomonadati</taxon>
        <taxon>Pseudomonadota</taxon>
        <taxon>Alphaproteobacteria</taxon>
        <taxon>Rhodobacterales</taxon>
        <taxon>Paracoccaceae</taxon>
        <taxon>Rhodovulum</taxon>
    </lineage>
</organism>
<proteinExistence type="predicted"/>
<evidence type="ECO:0000313" key="2">
    <source>
        <dbReference type="EMBL" id="TDX32620.1"/>
    </source>
</evidence>
<reference evidence="2 3" key="1">
    <citation type="submission" date="2019-03" db="EMBL/GenBank/DDBJ databases">
        <title>Genomic Encyclopedia of Type Strains, Phase IV (KMG-IV): sequencing the most valuable type-strain genomes for metagenomic binning, comparative biology and taxonomic classification.</title>
        <authorList>
            <person name="Goeker M."/>
        </authorList>
    </citation>
    <scope>NUCLEOTIDE SEQUENCE [LARGE SCALE GENOMIC DNA]</scope>
    <source>
        <strain evidence="2 3">JA181</strain>
    </source>
</reference>
<evidence type="ECO:0000256" key="1">
    <source>
        <dbReference type="SAM" id="MobiDB-lite"/>
    </source>
</evidence>
<dbReference type="RefSeq" id="WP_134077227.1">
    <property type="nucleotide sequence ID" value="NZ_SOEB01000003.1"/>
</dbReference>
<feature type="compositionally biased region" description="Low complexity" evidence="1">
    <location>
        <begin position="205"/>
        <end position="216"/>
    </location>
</feature>
<evidence type="ECO:0000313" key="3">
    <source>
        <dbReference type="Proteomes" id="UP000295484"/>
    </source>
</evidence>
<name>A0A4V6QAW3_9RHOB</name>
<sequence>MAEQFLVWTVLPYGRMADGGEHDGKWRVSLVVSPRLTPQAPDEQVLKAYQPWLDWPATLARANFRLRIGSTLVRLTPVSKPESDLWKRFFTEETPVAGFVYADMSRVNLRSYAVRNVLAFARRHYGRLAAQSGDDHPVLLPWKDADPALKGMLGDLGTRTQIINFGDRSVEVPLPGFSRFFGDDIDKLLDRSVFSPESVFPMAVPGPGVEGETGTPDAAESRPRRALPPDWVPPAAAGAAAGVMAQFTSADEYTFYQADRFYRRTRASELEKLKRRPDFKDVTPPPPAPEYDFHRIVASYADYGGLKRGLGLVIDCVLETGKVIDDRIAAGGGTGIGQMQLVLKWDGDAPGKDATPRTAWLARKDRFVPRPRSAQHDAGLLRLEDSDDGWQVAKDEKPGLFDLYQVDPDGAALKTVNFALTAQNLVARSLSLRQSHGEVTYTTPDRQGVAALRSGGIGVSHHGRAMDLAQLAAAADLKNAEIAAGNADKVVLFAEDVHRGYRIDVARVPDRVHPGPWQSLQARVGDYRVISTGEQLKFPPDEGYVSGHSVSGDPDNADEQYLHESLFRWSGWSLAAPRPGKTIRSETGEDDNLQAELPADVTDTAEKGNDLAVIFAAEKGSLPRLRFGALYRLRARVVDLAGNSLGLKDPSLGDLEQASDAVGYWRFEPVDPPVLVQRERLSEGEQLERLVIRSNFNATTGEYLNDPDFQAAAAEPASADFAYTETNQRHLVPPKSSQQQCETHGFFDPFFGDWQRIREGYAIAAREAGTLYDPLPGAQIELITPETLDAIATTAAVPPALPSAGNPVGDRMAGGQYVIHREAALTTPYLPDGAAGGISIRAARGHTLPGIDDEMVLGPSARVVRDDRERLILLVRHGGDWPDLAGFRLVLAERAETDSDLPCAVDFPDRGLPVWDEDKRELTLFVEKGRIVRLFYASFVSPRHLDSFGIPHWTESAKAAEACRKAAAMGTNWLMTPYRPLTLVHATQAPVCRPEMIQMTTSRGRGDRELRLHCRQVRLHGPSTGKIEIEADWQEWVDDIAKPRPERVAFRGQLGEVRLAENHPNALVLSTAVSAQLTDPEAKRGDVHDLGDTRFRLIAYRMRATTRFREYLPPALYGQTDLVTQLGPVALGEPMALPPEDDMGAPVLPDPAGSTAQTRVLASAPPKDPRLLYVVPTFRWSRSTGATGYTATRTGNGLRVWLDRPWFSSGDGELLGVVLHRNGGNFNEIPERFEKLVTQWGTDPLWQSPAPKQTIRDADFPARVTAETLALREARPGDPSVRIVGHRVHWDDDRRLWYCDIELSPGSSYMPFVRLALVRYQPNAMPGARISRVVLAEFAQVLPRRRVRATRTGSVLSVSLHGPDPESGPIRFDRDSAFQNVSFVNGPFETGRNRVEIVLQRQKDGIDSDLAWEDVQVLHDHVVGEEEDGGIGPVFAPGGLSAARDGVLSLDRPAGTGALSATVSPGPAGGRVVAPAAGGRVTLPPAEDRSLAIGRALGTAMGGAIGDLVTPTRPIDPFLPDPAFWDATVTLPGGAGPRRILVREFERFYSDNTVNERHGGRLFPRRIIEERLVFAETFDPEALLVR</sequence>
<accession>A0A4V6QAW3</accession>
<dbReference type="Proteomes" id="UP000295484">
    <property type="component" value="Unassembled WGS sequence"/>
</dbReference>
<dbReference type="EMBL" id="SOEB01000003">
    <property type="protein sequence ID" value="TDX32620.1"/>
    <property type="molecule type" value="Genomic_DNA"/>
</dbReference>